<accession>A0ABX2KGH4</accession>
<dbReference type="SUPFAM" id="SSF89796">
    <property type="entry name" value="CoA-transferase family III (CaiB/BaiF)"/>
    <property type="match status" value="1"/>
</dbReference>
<dbReference type="GO" id="GO:0016740">
    <property type="term" value="F:transferase activity"/>
    <property type="evidence" value="ECO:0007669"/>
    <property type="project" value="UniProtKB-KW"/>
</dbReference>
<dbReference type="Proteomes" id="UP000605086">
    <property type="component" value="Unassembled WGS sequence"/>
</dbReference>
<dbReference type="InterPro" id="IPR044855">
    <property type="entry name" value="CoA-Trfase_III_dom3_sf"/>
</dbReference>
<protein>
    <submittedName>
        <fullName evidence="2">CoA transferase</fullName>
    </submittedName>
</protein>
<keyword evidence="3" id="KW-1185">Reference proteome</keyword>
<dbReference type="Pfam" id="PF02515">
    <property type="entry name" value="CoA_transf_3"/>
    <property type="match status" value="1"/>
</dbReference>
<organism evidence="2 3">
    <name type="scientific">Azospirillum melinis</name>
    <dbReference type="NCBI Taxonomy" id="328839"/>
    <lineage>
        <taxon>Bacteria</taxon>
        <taxon>Pseudomonadati</taxon>
        <taxon>Pseudomonadota</taxon>
        <taxon>Alphaproteobacteria</taxon>
        <taxon>Rhodospirillales</taxon>
        <taxon>Azospirillaceae</taxon>
        <taxon>Azospirillum</taxon>
    </lineage>
</organism>
<dbReference type="Gene3D" id="3.40.50.10540">
    <property type="entry name" value="Crotonobetainyl-coa:carnitine coa-transferase, domain 1"/>
    <property type="match status" value="1"/>
</dbReference>
<dbReference type="PANTHER" id="PTHR48207">
    <property type="entry name" value="SUCCINATE--HYDROXYMETHYLGLUTARATE COA-TRANSFERASE"/>
    <property type="match status" value="1"/>
</dbReference>
<dbReference type="EMBL" id="WHOS01000037">
    <property type="protein sequence ID" value="NUB02254.1"/>
    <property type="molecule type" value="Genomic_DNA"/>
</dbReference>
<dbReference type="InterPro" id="IPR003673">
    <property type="entry name" value="CoA-Trfase_fam_III"/>
</dbReference>
<evidence type="ECO:0000313" key="3">
    <source>
        <dbReference type="Proteomes" id="UP000605086"/>
    </source>
</evidence>
<gene>
    <name evidence="2" type="ORF">GBZ48_23715</name>
</gene>
<dbReference type="InterPro" id="IPR023606">
    <property type="entry name" value="CoA-Trfase_III_dom_1_sf"/>
</dbReference>
<comment type="caution">
    <text evidence="2">The sequence shown here is derived from an EMBL/GenBank/DDBJ whole genome shotgun (WGS) entry which is preliminary data.</text>
</comment>
<proteinExistence type="predicted"/>
<dbReference type="Gene3D" id="3.30.1540.10">
    <property type="entry name" value="formyl-coa transferase, domain 3"/>
    <property type="match status" value="1"/>
</dbReference>
<reference evidence="2 3" key="1">
    <citation type="submission" date="2019-10" db="EMBL/GenBank/DDBJ databases">
        <title>Genome sequence of Azospirillum melinis.</title>
        <authorList>
            <person name="Ambrosini A."/>
            <person name="Sant'Anna F.H."/>
            <person name="Cassan F.D."/>
            <person name="Souza E.M."/>
            <person name="Passaglia L.M.P."/>
        </authorList>
    </citation>
    <scope>NUCLEOTIDE SEQUENCE [LARGE SCALE GENOMIC DNA]</scope>
    <source>
        <strain evidence="2 3">TMCY0552</strain>
    </source>
</reference>
<sequence>MPGSPEGPLMTNTETQRRDGPLAGVRVVDLTHMLAGPYSTWLLGALGADVIKIERPGKGDFTRVIAPFSDDESIYFMSVNRNKRSLTLNLKEEKGKEIFRRIVATSDVLVENNRAGTMDRLGLGYDDLKPVNPKLVYASISGFGQDGPYRHRPCFDVVAQAMSGMMSITGEPGGQPARVGASIGDIGSSLFATIGILSALQKRAATGEGSFIDVAMLDCQLALMENAIARYLNAGDVPRALGSRHPLIAPFQSFPTADKPIAVCVDTNEQWERLVGAMGLEHLLYDPRFLTGSLRNAHHAELEPLLVPVFAGRSRDEWLERLEAADVPSSPINSVADALVDPQVVHRGMVVEVPPNSGKRFAAVPIHMQGAPLAAEAPAPRLGEHTDAILAELGFAAADIEALRSAAVV</sequence>
<evidence type="ECO:0000256" key="1">
    <source>
        <dbReference type="ARBA" id="ARBA00022679"/>
    </source>
</evidence>
<dbReference type="InterPro" id="IPR050483">
    <property type="entry name" value="CoA-transferase_III_domain"/>
</dbReference>
<dbReference type="PANTHER" id="PTHR48207:SF3">
    <property type="entry name" value="SUCCINATE--HYDROXYMETHYLGLUTARATE COA-TRANSFERASE"/>
    <property type="match status" value="1"/>
</dbReference>
<evidence type="ECO:0000313" key="2">
    <source>
        <dbReference type="EMBL" id="NUB02254.1"/>
    </source>
</evidence>
<keyword evidence="1 2" id="KW-0808">Transferase</keyword>
<name>A0ABX2KGH4_9PROT</name>